<dbReference type="EMBL" id="BLLK01000069">
    <property type="protein sequence ID" value="GFH60448.1"/>
    <property type="molecule type" value="Genomic_DNA"/>
</dbReference>
<feature type="region of interest" description="Disordered" evidence="1">
    <location>
        <begin position="204"/>
        <end position="226"/>
    </location>
</feature>
<organism evidence="2 3">
    <name type="scientific">Chaetoceros tenuissimus</name>
    <dbReference type="NCBI Taxonomy" id="426638"/>
    <lineage>
        <taxon>Eukaryota</taxon>
        <taxon>Sar</taxon>
        <taxon>Stramenopiles</taxon>
        <taxon>Ochrophyta</taxon>
        <taxon>Bacillariophyta</taxon>
        <taxon>Coscinodiscophyceae</taxon>
        <taxon>Chaetocerotophycidae</taxon>
        <taxon>Chaetocerotales</taxon>
        <taxon>Chaetocerotaceae</taxon>
        <taxon>Chaetoceros</taxon>
    </lineage>
</organism>
<evidence type="ECO:0000313" key="2">
    <source>
        <dbReference type="EMBL" id="GFH60448.1"/>
    </source>
</evidence>
<comment type="caution">
    <text evidence="2">The sequence shown here is derived from an EMBL/GenBank/DDBJ whole genome shotgun (WGS) entry which is preliminary data.</text>
</comment>
<protein>
    <submittedName>
        <fullName evidence="2">Uncharacterized protein</fullName>
    </submittedName>
</protein>
<sequence length="226" mass="25377">MSSRSLPMSGSVSSYSNYECLNSRMQDIAPILASQYAKYPMEFSLWLSPWSQTDESKPTFMPQNKAPKEPPHIGDKRFLDYCWGEGSRGTGYYHLLTKDAYVILIQDLENAAPSLACGCMTSRNNKNLSDLHNYMEIMELLKHRVNSDVPNDFEIANKINDIGIMNPVPLKVALSSKTVSTISSNDDQLKKAKGITPMKTLSERGKTTTVKVRRKDSRSSINIKKS</sequence>
<evidence type="ECO:0000256" key="1">
    <source>
        <dbReference type="SAM" id="MobiDB-lite"/>
    </source>
</evidence>
<evidence type="ECO:0000313" key="3">
    <source>
        <dbReference type="Proteomes" id="UP001054902"/>
    </source>
</evidence>
<reference evidence="2 3" key="1">
    <citation type="journal article" date="2021" name="Sci. Rep.">
        <title>The genome of the diatom Chaetoceros tenuissimus carries an ancient integrated fragment of an extant virus.</title>
        <authorList>
            <person name="Hongo Y."/>
            <person name="Kimura K."/>
            <person name="Takaki Y."/>
            <person name="Yoshida Y."/>
            <person name="Baba S."/>
            <person name="Kobayashi G."/>
            <person name="Nagasaki K."/>
            <person name="Hano T."/>
            <person name="Tomaru Y."/>
        </authorList>
    </citation>
    <scope>NUCLEOTIDE SEQUENCE [LARGE SCALE GENOMIC DNA]</scope>
    <source>
        <strain evidence="2 3">NIES-3715</strain>
    </source>
</reference>
<dbReference type="Proteomes" id="UP001054902">
    <property type="component" value="Unassembled WGS sequence"/>
</dbReference>
<accession>A0AAD3D9W4</accession>
<keyword evidence="3" id="KW-1185">Reference proteome</keyword>
<dbReference type="AlphaFoldDB" id="A0AAD3D9W4"/>
<name>A0AAD3D9W4_9STRA</name>
<gene>
    <name evidence="2" type="ORF">CTEN210_16924</name>
</gene>
<proteinExistence type="predicted"/>